<comment type="caution">
    <text evidence="1">The sequence shown here is derived from an EMBL/GenBank/DDBJ whole genome shotgun (WGS) entry which is preliminary data.</text>
</comment>
<protein>
    <submittedName>
        <fullName evidence="1">Uncharacterized protein</fullName>
    </submittedName>
</protein>
<dbReference type="EMBL" id="JBGMDY010000010">
    <property type="protein sequence ID" value="KAL2320972.1"/>
    <property type="molecule type" value="Genomic_DNA"/>
</dbReference>
<name>A0ABD1LBS1_9FABA</name>
<gene>
    <name evidence="1" type="ORF">Fmac_029941</name>
</gene>
<dbReference type="AlphaFoldDB" id="A0ABD1LBS1"/>
<proteinExistence type="predicted"/>
<evidence type="ECO:0000313" key="2">
    <source>
        <dbReference type="Proteomes" id="UP001603857"/>
    </source>
</evidence>
<reference evidence="1 2" key="1">
    <citation type="submission" date="2024-08" db="EMBL/GenBank/DDBJ databases">
        <title>Insights into the chromosomal genome structure of Flemingia macrophylla.</title>
        <authorList>
            <person name="Ding Y."/>
            <person name="Zhao Y."/>
            <person name="Bi W."/>
            <person name="Wu M."/>
            <person name="Zhao G."/>
            <person name="Gong Y."/>
            <person name="Li W."/>
            <person name="Zhang P."/>
        </authorList>
    </citation>
    <scope>NUCLEOTIDE SEQUENCE [LARGE SCALE GENOMIC DNA]</scope>
    <source>
        <strain evidence="1">DYQJB</strain>
        <tissue evidence="1">Leaf</tissue>
    </source>
</reference>
<organism evidence="1 2">
    <name type="scientific">Flemingia macrophylla</name>
    <dbReference type="NCBI Taxonomy" id="520843"/>
    <lineage>
        <taxon>Eukaryota</taxon>
        <taxon>Viridiplantae</taxon>
        <taxon>Streptophyta</taxon>
        <taxon>Embryophyta</taxon>
        <taxon>Tracheophyta</taxon>
        <taxon>Spermatophyta</taxon>
        <taxon>Magnoliopsida</taxon>
        <taxon>eudicotyledons</taxon>
        <taxon>Gunneridae</taxon>
        <taxon>Pentapetalae</taxon>
        <taxon>rosids</taxon>
        <taxon>fabids</taxon>
        <taxon>Fabales</taxon>
        <taxon>Fabaceae</taxon>
        <taxon>Papilionoideae</taxon>
        <taxon>50 kb inversion clade</taxon>
        <taxon>NPAAA clade</taxon>
        <taxon>indigoferoid/millettioid clade</taxon>
        <taxon>Phaseoleae</taxon>
        <taxon>Flemingia</taxon>
    </lineage>
</organism>
<evidence type="ECO:0000313" key="1">
    <source>
        <dbReference type="EMBL" id="KAL2320972.1"/>
    </source>
</evidence>
<keyword evidence="2" id="KW-1185">Reference proteome</keyword>
<accession>A0ABD1LBS1</accession>
<sequence>MRVASIASRRDLCLRRLPSRSLPCAPPPLTPGFQIAVCITHCGRNIAVAAISATASHRNCVENPNHTFFRIATSQPQPRPQPQFKTMPNALCLRRVPSRASPCVPPPLPPFTPDRLRRMGHHLCASVAHYVSSSYPSSLNPFCNDSNPTLLLQSMYAEAQHNCLNAVRLDAMEFNTKVYGIIMARKKMLQTRLKGVQLELKNSDSESLTRLEKQLQVKLDEALLLEEGDSFAHARANAELYASGNNECWSAPEDPYMNINVDGSWIQDSNKMGIGVVILDVAAQWKAAFAKSLCWSESLFSELLNKERHFGNHTYADILVRIRELVTRNWVL</sequence>
<dbReference type="Proteomes" id="UP001603857">
    <property type="component" value="Unassembled WGS sequence"/>
</dbReference>